<reference evidence="7 8" key="1">
    <citation type="submission" date="2024-01" db="EMBL/GenBank/DDBJ databases">
        <title>The genomes of 5 underutilized Papilionoideae crops provide insights into root nodulation and disease resistanc.</title>
        <authorList>
            <person name="Yuan L."/>
        </authorList>
    </citation>
    <scope>NUCLEOTIDE SEQUENCE [LARGE SCALE GENOMIC DNA]</scope>
    <source>
        <strain evidence="7">ZHUSHIDOU_FW_LH</strain>
        <tissue evidence="7">Leaf</tissue>
    </source>
</reference>
<evidence type="ECO:0008006" key="9">
    <source>
        <dbReference type="Google" id="ProtNLM"/>
    </source>
</evidence>
<evidence type="ECO:0000256" key="4">
    <source>
        <dbReference type="ARBA" id="ARBA00022840"/>
    </source>
</evidence>
<dbReference type="InterPro" id="IPR057135">
    <property type="entry name" value="At4g27190-like_LRR"/>
</dbReference>
<name>A0AAN9EIH3_CROPI</name>
<dbReference type="GO" id="GO:0006952">
    <property type="term" value="P:defense response"/>
    <property type="evidence" value="ECO:0007669"/>
    <property type="project" value="UniProtKB-KW"/>
</dbReference>
<keyword evidence="4" id="KW-0067">ATP-binding</keyword>
<evidence type="ECO:0000259" key="5">
    <source>
        <dbReference type="Pfam" id="PF00931"/>
    </source>
</evidence>
<keyword evidence="8" id="KW-1185">Reference proteome</keyword>
<dbReference type="AlphaFoldDB" id="A0AAN9EIH3"/>
<dbReference type="GO" id="GO:0043531">
    <property type="term" value="F:ADP binding"/>
    <property type="evidence" value="ECO:0007669"/>
    <property type="project" value="InterPro"/>
</dbReference>
<evidence type="ECO:0000259" key="6">
    <source>
        <dbReference type="Pfam" id="PF23247"/>
    </source>
</evidence>
<evidence type="ECO:0000256" key="3">
    <source>
        <dbReference type="ARBA" id="ARBA00022821"/>
    </source>
</evidence>
<dbReference type="Pfam" id="PF23247">
    <property type="entry name" value="LRR_RPS2"/>
    <property type="match status" value="2"/>
</dbReference>
<comment type="similarity">
    <text evidence="1">Belongs to the disease resistance NB-LRR family.</text>
</comment>
<dbReference type="PANTHER" id="PTHR33463:SF203">
    <property type="entry name" value="AAA+ ATPASE DOMAIN-CONTAINING PROTEIN"/>
    <property type="match status" value="1"/>
</dbReference>
<proteinExistence type="inferred from homology"/>
<dbReference type="SUPFAM" id="SSF52058">
    <property type="entry name" value="L domain-like"/>
    <property type="match status" value="2"/>
</dbReference>
<dbReference type="Proteomes" id="UP001372338">
    <property type="component" value="Unassembled WGS sequence"/>
</dbReference>
<evidence type="ECO:0000256" key="1">
    <source>
        <dbReference type="ARBA" id="ARBA00008894"/>
    </source>
</evidence>
<dbReference type="SUPFAM" id="SSF52540">
    <property type="entry name" value="P-loop containing nucleoside triphosphate hydrolases"/>
    <property type="match status" value="1"/>
</dbReference>
<dbReference type="InterPro" id="IPR001611">
    <property type="entry name" value="Leu-rich_rpt"/>
</dbReference>
<organism evidence="7 8">
    <name type="scientific">Crotalaria pallida</name>
    <name type="common">Smooth rattlebox</name>
    <name type="synonym">Crotalaria striata</name>
    <dbReference type="NCBI Taxonomy" id="3830"/>
    <lineage>
        <taxon>Eukaryota</taxon>
        <taxon>Viridiplantae</taxon>
        <taxon>Streptophyta</taxon>
        <taxon>Embryophyta</taxon>
        <taxon>Tracheophyta</taxon>
        <taxon>Spermatophyta</taxon>
        <taxon>Magnoliopsida</taxon>
        <taxon>eudicotyledons</taxon>
        <taxon>Gunneridae</taxon>
        <taxon>Pentapetalae</taxon>
        <taxon>rosids</taxon>
        <taxon>fabids</taxon>
        <taxon>Fabales</taxon>
        <taxon>Fabaceae</taxon>
        <taxon>Papilionoideae</taxon>
        <taxon>50 kb inversion clade</taxon>
        <taxon>genistoids sensu lato</taxon>
        <taxon>core genistoids</taxon>
        <taxon>Crotalarieae</taxon>
        <taxon>Crotalaria</taxon>
    </lineage>
</organism>
<protein>
    <recommendedName>
        <fullName evidence="9">NB-ARC domain-containing protein</fullName>
    </recommendedName>
</protein>
<feature type="domain" description="NB-ARC" evidence="5">
    <location>
        <begin position="1"/>
        <end position="64"/>
    </location>
</feature>
<comment type="caution">
    <text evidence="7">The sequence shown here is derived from an EMBL/GenBank/DDBJ whole genome shotgun (WGS) entry which is preliminary data.</text>
</comment>
<feature type="domain" description="Disease resistance protein At4g27190-like leucine-rich repeats" evidence="6">
    <location>
        <begin position="491"/>
        <end position="612"/>
    </location>
</feature>
<feature type="domain" description="Disease resistance protein At4g27190-like leucine-rich repeats" evidence="6">
    <location>
        <begin position="687"/>
        <end position="842"/>
    </location>
</feature>
<keyword evidence="3" id="KW-0611">Plant defense</keyword>
<keyword evidence="2" id="KW-0547">Nucleotide-binding</keyword>
<dbReference type="Gene3D" id="1.10.8.430">
    <property type="entry name" value="Helical domain of apoptotic protease-activating factors"/>
    <property type="match status" value="1"/>
</dbReference>
<dbReference type="InterPro" id="IPR002182">
    <property type="entry name" value="NB-ARC"/>
</dbReference>
<dbReference type="InterPro" id="IPR050905">
    <property type="entry name" value="Plant_NBS-LRR"/>
</dbReference>
<sequence>MDDIWGKIDLIDVGVPFGAEHKGCKLLLASRDLHVLQRDMGTQNNFRLETLSEEEGWSLFEKAAGVVVKEYHIQPIALEVATACKGLPLLITTVAKALKNQDLHAWKDAFVQLTKYDHEGLPSVANQAIELSYKHLASDQHKSLFLLIGSHGNISVHVPDLLICAWGLDLFSNVELLAEAWNKLYKLIDDLKASSLILEGEREYVRMHDVIREGAGKIASRVQPFFRMQRNTELKEWPKENQLRNCKKNFLTWCYLPALPENLECPELEILVLNSNEKYLEIPNNFFSGMKGLKVLDLGRMMCTPSLCSSLGLLKNLKALYLCYCILEDITTISKLTSLEILSLENSEIQELPEEMDQLTRLRMLNLNHCTMLRIIPANLISRLTCLEELYMGNCYIQWEVEGSKQCNNASLGELRQLSQLNSLHLQIRDISKMPRDLVIFGKLEKYKILIGNDWKWTWGYFGYSETSRILKLNLGSTTITHFGHAIKMLLNGVEDLSLAEVTGVKSVLPEFNGEGFAQLKHLFIQNSAEIVYIIDFREWINPNHLFTNLESLVIHNLINLEKICCSQLPIYTFSKLQVIKVEGCEKLRFLFSFSMARNLPKLLKLEISLCKLMTNVIVEEQQEKVEDNAQINFPKIHSITLNNLPNLISFSSKKEIRDTESGSNIAIYRVTNPLTLFDAKVAMPNLETMKLSSINAVKLWDDISAPSYIQNLTHLTIDSCGSLKYLFSSSVILALFKLQYLHVTNCQMMEDIFILEGKFDNLQSRMKPVTCEEVKFSNLETLVVSHMDKLKSIYHDEVKSNPFPKLIKIEISFCQKLLSVFPSHVTNDLSNLETLVVRECAALEVVFETQGLYNASMELLKLQVLDIKKCGVESIVARSEMVKEDPRFVFARLTSLRFWNLRKLKSFYPGIHTLDCPSLKKFDVYHCNELEMFNSKAQNRQEVVRFHVQPLFSSMKDIPKIEELSLSSNDVISICNGEHYDDNLYVVKALSLRCFHDELDNFPIDFLQRFTYLEKLQVACSCFKHLEYLWEEKSEIQLILPNIKTMEVYSCSKLTNVVRFSSSQQFQNLDKFH</sequence>
<evidence type="ECO:0000313" key="8">
    <source>
        <dbReference type="Proteomes" id="UP001372338"/>
    </source>
</evidence>
<gene>
    <name evidence="7" type="ORF">RIF29_30636</name>
</gene>
<dbReference type="InterPro" id="IPR032675">
    <property type="entry name" value="LRR_dom_sf"/>
</dbReference>
<dbReference type="Gene3D" id="3.80.10.10">
    <property type="entry name" value="Ribonuclease Inhibitor"/>
    <property type="match status" value="3"/>
</dbReference>
<dbReference type="EMBL" id="JAYWIO010000006">
    <property type="protein sequence ID" value="KAK7256985.1"/>
    <property type="molecule type" value="Genomic_DNA"/>
</dbReference>
<dbReference type="GO" id="GO:0005524">
    <property type="term" value="F:ATP binding"/>
    <property type="evidence" value="ECO:0007669"/>
    <property type="project" value="UniProtKB-KW"/>
</dbReference>
<dbReference type="PANTHER" id="PTHR33463">
    <property type="entry name" value="NB-ARC DOMAIN-CONTAINING PROTEIN-RELATED"/>
    <property type="match status" value="1"/>
</dbReference>
<evidence type="ECO:0000256" key="2">
    <source>
        <dbReference type="ARBA" id="ARBA00022741"/>
    </source>
</evidence>
<dbReference type="Pfam" id="PF00931">
    <property type="entry name" value="NB-ARC"/>
    <property type="match status" value="1"/>
</dbReference>
<accession>A0AAN9EIH3</accession>
<evidence type="ECO:0000313" key="7">
    <source>
        <dbReference type="EMBL" id="KAK7256985.1"/>
    </source>
</evidence>
<dbReference type="InterPro" id="IPR042197">
    <property type="entry name" value="Apaf_helical"/>
</dbReference>
<dbReference type="InterPro" id="IPR027417">
    <property type="entry name" value="P-loop_NTPase"/>
</dbReference>
<dbReference type="Pfam" id="PF13855">
    <property type="entry name" value="LRR_8"/>
    <property type="match status" value="1"/>
</dbReference>